<dbReference type="Gene3D" id="3.40.50.720">
    <property type="entry name" value="NAD(P)-binding Rossmann-like Domain"/>
    <property type="match status" value="2"/>
</dbReference>
<keyword evidence="2 4" id="KW-0560">Oxidoreductase</keyword>
<evidence type="ECO:0000256" key="1">
    <source>
        <dbReference type="ARBA" id="ARBA00005854"/>
    </source>
</evidence>
<comment type="caution">
    <text evidence="7">The sequence shown here is derived from an EMBL/GenBank/DDBJ whole genome shotgun (WGS) entry which is preliminary data.</text>
</comment>
<dbReference type="InterPro" id="IPR036291">
    <property type="entry name" value="NAD(P)-bd_dom_sf"/>
</dbReference>
<feature type="domain" description="D-isomer specific 2-hydroxyacid dehydrogenase NAD-binding" evidence="6">
    <location>
        <begin position="154"/>
        <end position="305"/>
    </location>
</feature>
<evidence type="ECO:0000313" key="8">
    <source>
        <dbReference type="Proteomes" id="UP000642070"/>
    </source>
</evidence>
<dbReference type="Pfam" id="PF00389">
    <property type="entry name" value="2-Hacid_dh"/>
    <property type="match status" value="1"/>
</dbReference>
<dbReference type="CDD" id="cd12167">
    <property type="entry name" value="2-Hacid_dh_8"/>
    <property type="match status" value="1"/>
</dbReference>
<comment type="similarity">
    <text evidence="1 4">Belongs to the D-isomer specific 2-hydroxyacid dehydrogenase family.</text>
</comment>
<dbReference type="InterPro" id="IPR006139">
    <property type="entry name" value="D-isomer_2_OHA_DH_cat_dom"/>
</dbReference>
<dbReference type="InterPro" id="IPR029753">
    <property type="entry name" value="D-isomer_DH_CS"/>
</dbReference>
<sequence>MTGAGRRRYFFPEDVERMERFADVVWLDLDGPDRVFGPPAEDPALTARVAEFAADLDALVVSYGCPRITDAVMAAAPRLRMIGDTHGDRFGFRVDVAAAHRRGIVVCDTTNGSSDPVAEWALALAMIGLRNAGALFRRLIAGELLWPDRTVFLDDPGYLRGELTGKTVGLIALGNIGRRLLELLRPFHVRVLAHDPGAPDVLANAYDIDLTSLDNVLKRSDVVICLVPLTQATAGLIGPEQIARLRPGAVFVNVSRGAVVDTEALVDRLRRGDIIACLDVVEPEPLPTDSPLRTMPNVFLSPHIAGVTDAAEPRFFEYMVDDVERVLAGVRPRYRLVPREPSSA</sequence>
<dbReference type="GO" id="GO:0051287">
    <property type="term" value="F:NAD binding"/>
    <property type="evidence" value="ECO:0007669"/>
    <property type="project" value="InterPro"/>
</dbReference>
<feature type="domain" description="D-isomer specific 2-hydroxyacid dehydrogenase catalytic" evidence="5">
    <location>
        <begin position="42"/>
        <end position="334"/>
    </location>
</feature>
<dbReference type="PROSITE" id="PS00671">
    <property type="entry name" value="D_2_HYDROXYACID_DH_3"/>
    <property type="match status" value="1"/>
</dbReference>
<dbReference type="GO" id="GO:0005829">
    <property type="term" value="C:cytosol"/>
    <property type="evidence" value="ECO:0007669"/>
    <property type="project" value="TreeGrafter"/>
</dbReference>
<reference evidence="7" key="1">
    <citation type="journal article" date="2014" name="Int. J. Syst. Evol. Microbiol.">
        <title>Complete genome sequence of Corynebacterium casei LMG S-19264T (=DSM 44701T), isolated from a smear-ripened cheese.</title>
        <authorList>
            <consortium name="US DOE Joint Genome Institute (JGI-PGF)"/>
            <person name="Walter F."/>
            <person name="Albersmeier A."/>
            <person name="Kalinowski J."/>
            <person name="Ruckert C."/>
        </authorList>
    </citation>
    <scope>NUCLEOTIDE SEQUENCE</scope>
    <source>
        <strain evidence="7">JCM 19831</strain>
    </source>
</reference>
<dbReference type="GO" id="GO:0030267">
    <property type="term" value="F:glyoxylate reductase (NADPH) activity"/>
    <property type="evidence" value="ECO:0007669"/>
    <property type="project" value="TreeGrafter"/>
</dbReference>
<dbReference type="SUPFAM" id="SSF51735">
    <property type="entry name" value="NAD(P)-binding Rossmann-fold domains"/>
    <property type="match status" value="1"/>
</dbReference>
<gene>
    <name evidence="7" type="ORF">GCM10007977_043450</name>
</gene>
<protein>
    <submittedName>
        <fullName evidence="7">Glycerate dehydrogenase</fullName>
    </submittedName>
</protein>
<evidence type="ECO:0000313" key="7">
    <source>
        <dbReference type="EMBL" id="GGM37364.1"/>
    </source>
</evidence>
<keyword evidence="3" id="KW-0520">NAD</keyword>
<organism evidence="7 8">
    <name type="scientific">Dactylosporangium sucinum</name>
    <dbReference type="NCBI Taxonomy" id="1424081"/>
    <lineage>
        <taxon>Bacteria</taxon>
        <taxon>Bacillati</taxon>
        <taxon>Actinomycetota</taxon>
        <taxon>Actinomycetes</taxon>
        <taxon>Micromonosporales</taxon>
        <taxon>Micromonosporaceae</taxon>
        <taxon>Dactylosporangium</taxon>
    </lineage>
</organism>
<dbReference type="InterPro" id="IPR006140">
    <property type="entry name" value="D-isomer_DH_NAD-bd"/>
</dbReference>
<dbReference type="SUPFAM" id="SSF52283">
    <property type="entry name" value="Formate/glycerate dehydrogenase catalytic domain-like"/>
    <property type="match status" value="1"/>
</dbReference>
<proteinExistence type="inferred from homology"/>
<evidence type="ECO:0000256" key="4">
    <source>
        <dbReference type="RuleBase" id="RU003719"/>
    </source>
</evidence>
<dbReference type="PANTHER" id="PTHR10996:SF178">
    <property type="entry name" value="2-HYDROXYACID DEHYDROGENASE YGL185C-RELATED"/>
    <property type="match status" value="1"/>
</dbReference>
<evidence type="ECO:0000256" key="3">
    <source>
        <dbReference type="ARBA" id="ARBA00023027"/>
    </source>
</evidence>
<dbReference type="InterPro" id="IPR050223">
    <property type="entry name" value="D-isomer_2-hydroxyacid_DH"/>
</dbReference>
<dbReference type="Pfam" id="PF02826">
    <property type="entry name" value="2-Hacid_dh_C"/>
    <property type="match status" value="1"/>
</dbReference>
<dbReference type="AlphaFoldDB" id="A0A917TTW4"/>
<dbReference type="PANTHER" id="PTHR10996">
    <property type="entry name" value="2-HYDROXYACID DEHYDROGENASE-RELATED"/>
    <property type="match status" value="1"/>
</dbReference>
<dbReference type="EMBL" id="BMPI01000020">
    <property type="protein sequence ID" value="GGM37364.1"/>
    <property type="molecule type" value="Genomic_DNA"/>
</dbReference>
<evidence type="ECO:0000259" key="5">
    <source>
        <dbReference type="Pfam" id="PF00389"/>
    </source>
</evidence>
<name>A0A917TTW4_9ACTN</name>
<dbReference type="Proteomes" id="UP000642070">
    <property type="component" value="Unassembled WGS sequence"/>
</dbReference>
<evidence type="ECO:0000256" key="2">
    <source>
        <dbReference type="ARBA" id="ARBA00023002"/>
    </source>
</evidence>
<dbReference type="GO" id="GO:0016618">
    <property type="term" value="F:hydroxypyruvate reductase [NAD(P)H] activity"/>
    <property type="evidence" value="ECO:0007669"/>
    <property type="project" value="TreeGrafter"/>
</dbReference>
<reference evidence="7" key="2">
    <citation type="submission" date="2020-09" db="EMBL/GenBank/DDBJ databases">
        <authorList>
            <person name="Sun Q."/>
            <person name="Ohkuma M."/>
        </authorList>
    </citation>
    <scope>NUCLEOTIDE SEQUENCE</scope>
    <source>
        <strain evidence="7">JCM 19831</strain>
    </source>
</reference>
<evidence type="ECO:0000259" key="6">
    <source>
        <dbReference type="Pfam" id="PF02826"/>
    </source>
</evidence>
<accession>A0A917TTW4</accession>
<keyword evidence="8" id="KW-1185">Reference proteome</keyword>